<protein>
    <recommendedName>
        <fullName evidence="3">C2H2-type domain-containing protein</fullName>
    </recommendedName>
</protein>
<keyword evidence="2" id="KW-1185">Reference proteome</keyword>
<evidence type="ECO:0000313" key="2">
    <source>
        <dbReference type="Proteomes" id="UP001432027"/>
    </source>
</evidence>
<name>A0AAV5UMF1_9BILA</name>
<evidence type="ECO:0000313" key="1">
    <source>
        <dbReference type="EMBL" id="GMT07833.1"/>
    </source>
</evidence>
<evidence type="ECO:0008006" key="3">
    <source>
        <dbReference type="Google" id="ProtNLM"/>
    </source>
</evidence>
<dbReference type="Proteomes" id="UP001432027">
    <property type="component" value="Unassembled WGS sequence"/>
</dbReference>
<accession>A0AAV5UMF1</accession>
<reference evidence="1" key="1">
    <citation type="submission" date="2023-10" db="EMBL/GenBank/DDBJ databases">
        <title>Genome assembly of Pristionchus species.</title>
        <authorList>
            <person name="Yoshida K."/>
            <person name="Sommer R.J."/>
        </authorList>
    </citation>
    <scope>NUCLEOTIDE SEQUENCE</scope>
    <source>
        <strain evidence="1">RS0144</strain>
    </source>
</reference>
<dbReference type="EMBL" id="BTSX01000006">
    <property type="protein sequence ID" value="GMT07833.1"/>
    <property type="molecule type" value="Genomic_DNA"/>
</dbReference>
<sequence>RCKLCPQILTEANVAVHFQRVHDDQFGRVVLWKCVECGLQATKTAQQLQHDEAVRMRTLACLHRIRLNEQFFQKIGPISHSRRTPSTSLDLCRPDSLPKYFQALQLVKQ</sequence>
<comment type="caution">
    <text evidence="1">The sequence shown here is derived from an EMBL/GenBank/DDBJ whole genome shotgun (WGS) entry which is preliminary data.</text>
</comment>
<dbReference type="AlphaFoldDB" id="A0AAV5UMF1"/>
<feature type="non-terminal residue" evidence="1">
    <location>
        <position position="1"/>
    </location>
</feature>
<proteinExistence type="predicted"/>
<gene>
    <name evidence="1" type="ORF">PENTCL1PPCAC_30007</name>
</gene>
<organism evidence="1 2">
    <name type="scientific">Pristionchus entomophagus</name>
    <dbReference type="NCBI Taxonomy" id="358040"/>
    <lineage>
        <taxon>Eukaryota</taxon>
        <taxon>Metazoa</taxon>
        <taxon>Ecdysozoa</taxon>
        <taxon>Nematoda</taxon>
        <taxon>Chromadorea</taxon>
        <taxon>Rhabditida</taxon>
        <taxon>Rhabditina</taxon>
        <taxon>Diplogasteromorpha</taxon>
        <taxon>Diplogasteroidea</taxon>
        <taxon>Neodiplogasteridae</taxon>
        <taxon>Pristionchus</taxon>
    </lineage>
</organism>
<feature type="non-terminal residue" evidence="1">
    <location>
        <position position="109"/>
    </location>
</feature>